<keyword evidence="2" id="KW-0547">Nucleotide-binding</keyword>
<reference evidence="6" key="2">
    <citation type="submission" date="2015-02" db="UniProtKB">
        <authorList>
            <consortium name="EnsemblMetazoa"/>
        </authorList>
    </citation>
    <scope>IDENTIFICATION</scope>
</reference>
<dbReference type="GO" id="GO:0005737">
    <property type="term" value="C:cytoplasm"/>
    <property type="evidence" value="ECO:0007669"/>
    <property type="project" value="UniProtKB-ARBA"/>
</dbReference>
<dbReference type="FunFam" id="3.40.50.300:FF:000485">
    <property type="entry name" value="Dephospho-CoA kinase CAB5"/>
    <property type="match status" value="1"/>
</dbReference>
<protein>
    <recommendedName>
        <fullName evidence="4">Dephospho-CoA kinase domain-containing protein</fullName>
    </recommendedName>
</protein>
<dbReference type="PANTHER" id="PTHR10695:SF46">
    <property type="entry name" value="BIFUNCTIONAL COENZYME A SYNTHASE-RELATED"/>
    <property type="match status" value="1"/>
</dbReference>
<dbReference type="Gene3D" id="3.40.50.300">
    <property type="entry name" value="P-loop containing nucleotide triphosphate hydrolases"/>
    <property type="match status" value="1"/>
</dbReference>
<dbReference type="STRING" id="126957.T1JD75"/>
<evidence type="ECO:0000256" key="3">
    <source>
        <dbReference type="ARBA" id="ARBA00022840"/>
    </source>
</evidence>
<evidence type="ECO:0000256" key="5">
    <source>
        <dbReference type="SAM" id="Phobius"/>
    </source>
</evidence>
<dbReference type="PANTHER" id="PTHR10695">
    <property type="entry name" value="DEPHOSPHO-COA KINASE-RELATED"/>
    <property type="match status" value="1"/>
</dbReference>
<dbReference type="GO" id="GO:0015937">
    <property type="term" value="P:coenzyme A biosynthetic process"/>
    <property type="evidence" value="ECO:0007669"/>
    <property type="project" value="InterPro"/>
</dbReference>
<keyword evidence="5" id="KW-0472">Membrane</keyword>
<keyword evidence="5" id="KW-0812">Transmembrane</keyword>
<sequence length="232" mass="26829">MFLVGLTGGIGSGKSTVAKILMDYGIHVVDADLIAREIVEPGKPAWHKIRNEFGDSVFLEDGTLNRAILGEIIFKDSEKRKILNEITHPYIHRRMAWNVVTSFFKGYQFVVLDLPLMYETGTFLDYLHKTIVVFCEENLQTDRIVKRNNYTAEEAERRIRAQLPLEQKCQRADFVIDNNGSLEQTRRQTELVLEILQHSKAHWRARILFFGWITSICAFAGWIFSQIPAKKR</sequence>
<dbReference type="EMBL" id="JH432100">
    <property type="status" value="NOT_ANNOTATED_CDS"/>
    <property type="molecule type" value="Genomic_DNA"/>
</dbReference>
<dbReference type="OMA" id="CQMDIEQ"/>
<organism evidence="6 7">
    <name type="scientific">Strigamia maritima</name>
    <name type="common">European centipede</name>
    <name type="synonym">Geophilus maritimus</name>
    <dbReference type="NCBI Taxonomy" id="126957"/>
    <lineage>
        <taxon>Eukaryota</taxon>
        <taxon>Metazoa</taxon>
        <taxon>Ecdysozoa</taxon>
        <taxon>Arthropoda</taxon>
        <taxon>Myriapoda</taxon>
        <taxon>Chilopoda</taxon>
        <taxon>Pleurostigmophora</taxon>
        <taxon>Geophilomorpha</taxon>
        <taxon>Linotaeniidae</taxon>
        <taxon>Strigamia</taxon>
    </lineage>
</organism>
<dbReference type="HOGENOM" id="CLU_057180_0_0_1"/>
<proteinExistence type="inferred from homology"/>
<dbReference type="AlphaFoldDB" id="T1JD75"/>
<dbReference type="HAMAP" id="MF_00376">
    <property type="entry name" value="Dephospho_CoA_kinase"/>
    <property type="match status" value="1"/>
</dbReference>
<evidence type="ECO:0000256" key="1">
    <source>
        <dbReference type="ARBA" id="ARBA00009018"/>
    </source>
</evidence>
<dbReference type="PhylomeDB" id="T1JD75"/>
<dbReference type="Proteomes" id="UP000014500">
    <property type="component" value="Unassembled WGS sequence"/>
</dbReference>
<dbReference type="SUPFAM" id="SSF52540">
    <property type="entry name" value="P-loop containing nucleoside triphosphate hydrolases"/>
    <property type="match status" value="1"/>
</dbReference>
<keyword evidence="5" id="KW-1133">Transmembrane helix</keyword>
<dbReference type="CDD" id="cd02022">
    <property type="entry name" value="DPCK"/>
    <property type="match status" value="1"/>
</dbReference>
<dbReference type="EnsemblMetazoa" id="SMAR011751-RA">
    <property type="protein sequence ID" value="SMAR011751-PA"/>
    <property type="gene ID" value="SMAR011751"/>
</dbReference>
<dbReference type="InterPro" id="IPR001977">
    <property type="entry name" value="Depp_CoAkinase"/>
</dbReference>
<dbReference type="eggNOG" id="KOG3220">
    <property type="taxonomic scope" value="Eukaryota"/>
</dbReference>
<name>T1JD75_STRMM</name>
<accession>T1JD75</accession>
<evidence type="ECO:0000313" key="6">
    <source>
        <dbReference type="EnsemblMetazoa" id="SMAR011751-PA"/>
    </source>
</evidence>
<dbReference type="Pfam" id="PF01121">
    <property type="entry name" value="CoaE"/>
    <property type="match status" value="1"/>
</dbReference>
<dbReference type="NCBIfam" id="TIGR00152">
    <property type="entry name" value="dephospho-CoA kinase"/>
    <property type="match status" value="1"/>
</dbReference>
<evidence type="ECO:0000256" key="2">
    <source>
        <dbReference type="ARBA" id="ARBA00022741"/>
    </source>
</evidence>
<comment type="similarity">
    <text evidence="1">Belongs to the CoaE family.</text>
</comment>
<evidence type="ECO:0000313" key="7">
    <source>
        <dbReference type="Proteomes" id="UP000014500"/>
    </source>
</evidence>
<dbReference type="PROSITE" id="PS51219">
    <property type="entry name" value="DPCK"/>
    <property type="match status" value="1"/>
</dbReference>
<keyword evidence="7" id="KW-1185">Reference proteome</keyword>
<keyword evidence="3" id="KW-0067">ATP-binding</keyword>
<dbReference type="GO" id="GO:0004140">
    <property type="term" value="F:dephospho-CoA kinase activity"/>
    <property type="evidence" value="ECO:0007669"/>
    <property type="project" value="InterPro"/>
</dbReference>
<dbReference type="InterPro" id="IPR027417">
    <property type="entry name" value="P-loop_NTPase"/>
</dbReference>
<evidence type="ECO:0000256" key="4">
    <source>
        <dbReference type="ARBA" id="ARBA00044157"/>
    </source>
</evidence>
<feature type="transmembrane region" description="Helical" evidence="5">
    <location>
        <begin position="203"/>
        <end position="224"/>
    </location>
</feature>
<reference evidence="7" key="1">
    <citation type="submission" date="2011-05" db="EMBL/GenBank/DDBJ databases">
        <authorList>
            <person name="Richards S.R."/>
            <person name="Qu J."/>
            <person name="Jiang H."/>
            <person name="Jhangiani S.N."/>
            <person name="Agravi P."/>
            <person name="Goodspeed R."/>
            <person name="Gross S."/>
            <person name="Mandapat C."/>
            <person name="Jackson L."/>
            <person name="Mathew T."/>
            <person name="Pu L."/>
            <person name="Thornton R."/>
            <person name="Saada N."/>
            <person name="Wilczek-Boney K.B."/>
            <person name="Lee S."/>
            <person name="Kovar C."/>
            <person name="Wu Y."/>
            <person name="Scherer S.E."/>
            <person name="Worley K.C."/>
            <person name="Muzny D.M."/>
            <person name="Gibbs R."/>
        </authorList>
    </citation>
    <scope>NUCLEOTIDE SEQUENCE</scope>
    <source>
        <strain evidence="7">Brora</strain>
    </source>
</reference>
<dbReference type="GO" id="GO:0005524">
    <property type="term" value="F:ATP binding"/>
    <property type="evidence" value="ECO:0007669"/>
    <property type="project" value="UniProtKB-KW"/>
</dbReference>